<keyword evidence="2" id="KW-1185">Reference proteome</keyword>
<reference evidence="2" key="2">
    <citation type="submission" date="2015-01" db="EMBL/GenBank/DDBJ databases">
        <title>Evolutionary Origins and Diversification of the Mycorrhizal Mutualists.</title>
        <authorList>
            <consortium name="DOE Joint Genome Institute"/>
            <consortium name="Mycorrhizal Genomics Consortium"/>
            <person name="Kohler A."/>
            <person name="Kuo A."/>
            <person name="Nagy L.G."/>
            <person name="Floudas D."/>
            <person name="Copeland A."/>
            <person name="Barry K.W."/>
            <person name="Cichocki N."/>
            <person name="Veneault-Fourrey C."/>
            <person name="LaButti K."/>
            <person name="Lindquist E.A."/>
            <person name="Lipzen A."/>
            <person name="Lundell T."/>
            <person name="Morin E."/>
            <person name="Murat C."/>
            <person name="Riley R."/>
            <person name="Ohm R."/>
            <person name="Sun H."/>
            <person name="Tunlid A."/>
            <person name="Henrissat B."/>
            <person name="Grigoriev I.V."/>
            <person name="Hibbett D.S."/>
            <person name="Martin F."/>
        </authorList>
    </citation>
    <scope>NUCLEOTIDE SEQUENCE [LARGE SCALE GENOMIC DNA]</scope>
    <source>
        <strain evidence="2">UH-Slu-Lm8-n1</strain>
    </source>
</reference>
<proteinExistence type="predicted"/>
<name>A0A0D0AW47_9AGAM</name>
<evidence type="ECO:0000313" key="2">
    <source>
        <dbReference type="Proteomes" id="UP000054485"/>
    </source>
</evidence>
<dbReference type="InParanoid" id="A0A0D0AW47"/>
<sequence>MASHHHLATTPKMRVRLETWQVPTCSVKALTLLPEGACLALAATPNRSKSQDPRWCPSSALRFITFDYLMRDHWRSFLLFSLSNFKANIYNAGQSIRKKKSHDLVCQYCSFWLPFLQVANWLVITDLWWQSRYLQCNKDATDQPPYTKMLGPLSFSLDVIHSISKYNHSTPL</sequence>
<protein>
    <submittedName>
        <fullName evidence="1">Uncharacterized protein</fullName>
    </submittedName>
</protein>
<reference evidence="1 2" key="1">
    <citation type="submission" date="2014-04" db="EMBL/GenBank/DDBJ databases">
        <authorList>
            <consortium name="DOE Joint Genome Institute"/>
            <person name="Kuo A."/>
            <person name="Ruytinx J."/>
            <person name="Rineau F."/>
            <person name="Colpaert J."/>
            <person name="Kohler A."/>
            <person name="Nagy L.G."/>
            <person name="Floudas D."/>
            <person name="Copeland A."/>
            <person name="Barry K.W."/>
            <person name="Cichocki N."/>
            <person name="Veneault-Fourrey C."/>
            <person name="LaButti K."/>
            <person name="Lindquist E.A."/>
            <person name="Lipzen A."/>
            <person name="Lundell T."/>
            <person name="Morin E."/>
            <person name="Murat C."/>
            <person name="Sun H."/>
            <person name="Tunlid A."/>
            <person name="Henrissat B."/>
            <person name="Grigoriev I.V."/>
            <person name="Hibbett D.S."/>
            <person name="Martin F."/>
            <person name="Nordberg H.P."/>
            <person name="Cantor M.N."/>
            <person name="Hua S.X."/>
        </authorList>
    </citation>
    <scope>NUCLEOTIDE SEQUENCE [LARGE SCALE GENOMIC DNA]</scope>
    <source>
        <strain evidence="1 2">UH-Slu-Lm8-n1</strain>
    </source>
</reference>
<evidence type="ECO:0000313" key="1">
    <source>
        <dbReference type="EMBL" id="KIK42064.1"/>
    </source>
</evidence>
<accession>A0A0D0AW47</accession>
<dbReference type="Proteomes" id="UP000054485">
    <property type="component" value="Unassembled WGS sequence"/>
</dbReference>
<dbReference type="AlphaFoldDB" id="A0A0D0AW47"/>
<organism evidence="1 2">
    <name type="scientific">Suillus luteus UH-Slu-Lm8-n1</name>
    <dbReference type="NCBI Taxonomy" id="930992"/>
    <lineage>
        <taxon>Eukaryota</taxon>
        <taxon>Fungi</taxon>
        <taxon>Dikarya</taxon>
        <taxon>Basidiomycota</taxon>
        <taxon>Agaricomycotina</taxon>
        <taxon>Agaricomycetes</taxon>
        <taxon>Agaricomycetidae</taxon>
        <taxon>Boletales</taxon>
        <taxon>Suillineae</taxon>
        <taxon>Suillaceae</taxon>
        <taxon>Suillus</taxon>
    </lineage>
</organism>
<gene>
    <name evidence="1" type="ORF">CY34DRAFT_164550</name>
</gene>
<dbReference type="HOGENOM" id="CLU_1556285_0_0_1"/>
<dbReference type="EMBL" id="KN835249">
    <property type="protein sequence ID" value="KIK42064.1"/>
    <property type="molecule type" value="Genomic_DNA"/>
</dbReference>